<organism evidence="9 10">
    <name type="scientific">Paenibacillus zeirhizosphaerae</name>
    <dbReference type="NCBI Taxonomy" id="2987519"/>
    <lineage>
        <taxon>Bacteria</taxon>
        <taxon>Bacillati</taxon>
        <taxon>Bacillota</taxon>
        <taxon>Bacilli</taxon>
        <taxon>Bacillales</taxon>
        <taxon>Paenibacillaceae</taxon>
        <taxon>Paenibacillus</taxon>
    </lineage>
</organism>
<dbReference type="InterPro" id="IPR050189">
    <property type="entry name" value="MFS_Efflux_Transporters"/>
</dbReference>
<evidence type="ECO:0000256" key="4">
    <source>
        <dbReference type="ARBA" id="ARBA00022692"/>
    </source>
</evidence>
<dbReference type="EMBL" id="JAPCKK010000016">
    <property type="protein sequence ID" value="MDP4097796.1"/>
    <property type="molecule type" value="Genomic_DNA"/>
</dbReference>
<dbReference type="PANTHER" id="PTHR43124:SF10">
    <property type="entry name" value="PURINE EFFLUX PUMP PBUE"/>
    <property type="match status" value="1"/>
</dbReference>
<evidence type="ECO:0000256" key="1">
    <source>
        <dbReference type="ARBA" id="ARBA00004651"/>
    </source>
</evidence>
<keyword evidence="4 7" id="KW-0812">Transmembrane</keyword>
<dbReference type="PANTHER" id="PTHR43124">
    <property type="entry name" value="PURINE EFFLUX PUMP PBUE"/>
    <property type="match status" value="1"/>
</dbReference>
<dbReference type="InterPro" id="IPR011701">
    <property type="entry name" value="MFS"/>
</dbReference>
<feature type="transmembrane region" description="Helical" evidence="7">
    <location>
        <begin position="358"/>
        <end position="377"/>
    </location>
</feature>
<accession>A0ABT9FTI1</accession>
<keyword evidence="5 7" id="KW-1133">Transmembrane helix</keyword>
<evidence type="ECO:0000256" key="7">
    <source>
        <dbReference type="SAM" id="Phobius"/>
    </source>
</evidence>
<feature type="transmembrane region" description="Helical" evidence="7">
    <location>
        <begin position="7"/>
        <end position="31"/>
    </location>
</feature>
<dbReference type="Pfam" id="PF07690">
    <property type="entry name" value="MFS_1"/>
    <property type="match status" value="1"/>
</dbReference>
<proteinExistence type="predicted"/>
<dbReference type="Gene3D" id="1.20.1250.20">
    <property type="entry name" value="MFS general substrate transporter like domains"/>
    <property type="match status" value="1"/>
</dbReference>
<feature type="transmembrane region" description="Helical" evidence="7">
    <location>
        <begin position="234"/>
        <end position="253"/>
    </location>
</feature>
<feature type="transmembrane region" description="Helical" evidence="7">
    <location>
        <begin position="37"/>
        <end position="60"/>
    </location>
</feature>
<feature type="transmembrane region" description="Helical" evidence="7">
    <location>
        <begin position="203"/>
        <end position="228"/>
    </location>
</feature>
<dbReference type="PROSITE" id="PS50850">
    <property type="entry name" value="MFS"/>
    <property type="match status" value="1"/>
</dbReference>
<evidence type="ECO:0000313" key="9">
    <source>
        <dbReference type="EMBL" id="MDP4097796.1"/>
    </source>
</evidence>
<feature type="domain" description="Major facilitator superfamily (MFS) profile" evidence="8">
    <location>
        <begin position="6"/>
        <end position="381"/>
    </location>
</feature>
<feature type="transmembrane region" description="Helical" evidence="7">
    <location>
        <begin position="101"/>
        <end position="123"/>
    </location>
</feature>
<keyword evidence="10" id="KW-1185">Reference proteome</keyword>
<evidence type="ECO:0000313" key="10">
    <source>
        <dbReference type="Proteomes" id="UP001241848"/>
    </source>
</evidence>
<name>A0ABT9FTI1_9BACL</name>
<dbReference type="InterPro" id="IPR036259">
    <property type="entry name" value="MFS_trans_sf"/>
</dbReference>
<feature type="transmembrane region" description="Helical" evidence="7">
    <location>
        <begin position="72"/>
        <end position="89"/>
    </location>
</feature>
<dbReference type="Proteomes" id="UP001241848">
    <property type="component" value="Unassembled WGS sequence"/>
</dbReference>
<feature type="transmembrane region" description="Helical" evidence="7">
    <location>
        <begin position="274"/>
        <end position="302"/>
    </location>
</feature>
<evidence type="ECO:0000256" key="5">
    <source>
        <dbReference type="ARBA" id="ARBA00022989"/>
    </source>
</evidence>
<feature type="transmembrane region" description="Helical" evidence="7">
    <location>
        <begin position="135"/>
        <end position="156"/>
    </location>
</feature>
<gene>
    <name evidence="9" type="ORF">OIN60_13550</name>
</gene>
<keyword evidence="3" id="KW-1003">Cell membrane</keyword>
<evidence type="ECO:0000256" key="2">
    <source>
        <dbReference type="ARBA" id="ARBA00022448"/>
    </source>
</evidence>
<dbReference type="RefSeq" id="WP_305755373.1">
    <property type="nucleotide sequence ID" value="NZ_JAPCKK010000016.1"/>
</dbReference>
<protein>
    <submittedName>
        <fullName evidence="9">MFS transporter</fullName>
    </submittedName>
</protein>
<evidence type="ECO:0000256" key="3">
    <source>
        <dbReference type="ARBA" id="ARBA00022475"/>
    </source>
</evidence>
<dbReference type="SUPFAM" id="SSF103473">
    <property type="entry name" value="MFS general substrate transporter"/>
    <property type="match status" value="1"/>
</dbReference>
<evidence type="ECO:0000256" key="6">
    <source>
        <dbReference type="ARBA" id="ARBA00023136"/>
    </source>
</evidence>
<reference evidence="9 10" key="1">
    <citation type="submission" date="2022-10" db="EMBL/GenBank/DDBJ databases">
        <title>Paenibacillus description and whole genome data of maize root bacterial community.</title>
        <authorList>
            <person name="Marton D."/>
            <person name="Farkas M."/>
            <person name="Cserhati M."/>
        </authorList>
    </citation>
    <scope>NUCLEOTIDE SEQUENCE [LARGE SCALE GENOMIC DNA]</scope>
    <source>
        <strain evidence="9 10">P96</strain>
    </source>
</reference>
<sequence length="387" mass="40940">MKRNGVIYLLAFGLFIMATAEIVVAGILGMIAEDLRVPVGMAGQLVTVFAVMIAVGSPVLLSLTSKMERKSVLILSSLVFLIGDLLAFFSPNFAVLMASRMVQAASTGVFTAVALTVGSSLAAPEKRGSAIGTMMMGASTALVVGVPLGTLIGEYWGWRDVFLLNFVLALLFTIGLAIFVPTSESRESVSLKTQLATLSDRRILSGLFITLFWTMGYQLLFTYIAPFLQESASLHASQISLILFICGIFAVIGSRIGGYGADRWGIYRTLSASLLLHAVALMVLPWGAVSFAGAFIILAVWIGSAYMTAPAQQYYLVSISPGTSGLVLGLNNSFTQLGIAIGAASGGWAVTQTSVKNLGWIGAMIILIGMLVAAYSFSLNKKLKVTS</sequence>
<feature type="transmembrane region" description="Helical" evidence="7">
    <location>
        <begin position="162"/>
        <end position="182"/>
    </location>
</feature>
<dbReference type="CDD" id="cd17324">
    <property type="entry name" value="MFS_NepI_like"/>
    <property type="match status" value="1"/>
</dbReference>
<evidence type="ECO:0000259" key="8">
    <source>
        <dbReference type="PROSITE" id="PS50850"/>
    </source>
</evidence>
<comment type="subcellular location">
    <subcellularLocation>
        <location evidence="1">Cell membrane</location>
        <topology evidence="1">Multi-pass membrane protein</topology>
    </subcellularLocation>
</comment>
<keyword evidence="2" id="KW-0813">Transport</keyword>
<dbReference type="InterPro" id="IPR020846">
    <property type="entry name" value="MFS_dom"/>
</dbReference>
<comment type="caution">
    <text evidence="9">The sequence shown here is derived from an EMBL/GenBank/DDBJ whole genome shotgun (WGS) entry which is preliminary data.</text>
</comment>
<keyword evidence="6 7" id="KW-0472">Membrane</keyword>